<organism evidence="1 2">
    <name type="scientific">Porites lobata</name>
    <dbReference type="NCBI Taxonomy" id="104759"/>
    <lineage>
        <taxon>Eukaryota</taxon>
        <taxon>Metazoa</taxon>
        <taxon>Cnidaria</taxon>
        <taxon>Anthozoa</taxon>
        <taxon>Hexacorallia</taxon>
        <taxon>Scleractinia</taxon>
        <taxon>Fungiina</taxon>
        <taxon>Poritidae</taxon>
        <taxon>Porites</taxon>
    </lineage>
</organism>
<comment type="caution">
    <text evidence="1">The sequence shown here is derived from an EMBL/GenBank/DDBJ whole genome shotgun (WGS) entry which is preliminary data.</text>
</comment>
<accession>A0ABN8NGL5</accession>
<reference evidence="1 2" key="1">
    <citation type="submission" date="2022-05" db="EMBL/GenBank/DDBJ databases">
        <authorList>
            <consortium name="Genoscope - CEA"/>
            <person name="William W."/>
        </authorList>
    </citation>
    <scope>NUCLEOTIDE SEQUENCE [LARGE SCALE GENOMIC DNA]</scope>
</reference>
<name>A0ABN8NGL5_9CNID</name>
<dbReference type="EMBL" id="CALNXK010000015">
    <property type="protein sequence ID" value="CAH3047103.1"/>
    <property type="molecule type" value="Genomic_DNA"/>
</dbReference>
<protein>
    <submittedName>
        <fullName evidence="1">Uncharacterized protein</fullName>
    </submittedName>
</protein>
<dbReference type="Proteomes" id="UP001159405">
    <property type="component" value="Unassembled WGS sequence"/>
</dbReference>
<sequence>TESNDGSHDDSRGIYTLRELVAMIRKLKTHIIFISKTKIDSTYPDNQFTIPGYTLYRNNRKKGGGTGGIIHGSRPWLGMDIFWNCPMLLPCKRLRINRTFKTLEPLAVDIRVGTTDMIISSTQTGVR</sequence>
<gene>
    <name evidence="1" type="ORF">PLOB_00010069</name>
</gene>
<proteinExistence type="predicted"/>
<keyword evidence="2" id="KW-1185">Reference proteome</keyword>
<evidence type="ECO:0000313" key="1">
    <source>
        <dbReference type="EMBL" id="CAH3047103.1"/>
    </source>
</evidence>
<evidence type="ECO:0000313" key="2">
    <source>
        <dbReference type="Proteomes" id="UP001159405"/>
    </source>
</evidence>
<feature type="non-terminal residue" evidence="1">
    <location>
        <position position="1"/>
    </location>
</feature>